<dbReference type="Proteomes" id="UP000322245">
    <property type="component" value="Unassembled WGS sequence"/>
</dbReference>
<dbReference type="EMBL" id="NIDF01000119">
    <property type="protein sequence ID" value="TYJ52721.1"/>
    <property type="molecule type" value="Genomic_DNA"/>
</dbReference>
<gene>
    <name evidence="1" type="ORF">B9479_006655</name>
</gene>
<reference evidence="1 2" key="1">
    <citation type="submission" date="2017-05" db="EMBL/GenBank/DDBJ databases">
        <title>The Genome Sequence of Tsuchiyaea wingfieldii DSM 27421.</title>
        <authorList>
            <person name="Cuomo C."/>
            <person name="Passer A."/>
            <person name="Billmyre B."/>
            <person name="Heitman J."/>
        </authorList>
    </citation>
    <scope>NUCLEOTIDE SEQUENCE [LARGE SCALE GENOMIC DNA]</scope>
    <source>
        <strain evidence="1 2">DSM 27421</strain>
    </source>
</reference>
<protein>
    <submittedName>
        <fullName evidence="1">Uncharacterized protein</fullName>
    </submittedName>
</protein>
<sequence>MTQLVQLNSREGLEERLAADGSIPGLFHQVANESEFAMRELETHPEGWSFRPQLMTAGLASSARETTAFNESIGASRVHHHFRRMRLELQDGLTPQAVLNNDAGSDEHATQPISAIEFEIPVDRPSAKFTVTPASHGVSPKINSLSLPDDPEAFTTEVTCFHRTTAPPPIPSVTGYPFIHVNDLYITKERMTIISDITSCKNLFDYADSQRIYNQEEGMTSGGFLLSGFDDVEGPFTSRRSESGIDLFDADITFLRTDRAGNYHTYKGRATYNPSLTPVTMPEAVDGYGFATIKRALPDTTLTGAIFMVRASSAEDIMGNS</sequence>
<evidence type="ECO:0000313" key="1">
    <source>
        <dbReference type="EMBL" id="TYJ52721.1"/>
    </source>
</evidence>
<proteinExistence type="predicted"/>
<dbReference type="AlphaFoldDB" id="A0A5D3AR92"/>
<organism evidence="1 2">
    <name type="scientific">Cryptococcus floricola</name>
    <dbReference type="NCBI Taxonomy" id="2591691"/>
    <lineage>
        <taxon>Eukaryota</taxon>
        <taxon>Fungi</taxon>
        <taxon>Dikarya</taxon>
        <taxon>Basidiomycota</taxon>
        <taxon>Agaricomycotina</taxon>
        <taxon>Tremellomycetes</taxon>
        <taxon>Tremellales</taxon>
        <taxon>Cryptococcaceae</taxon>
        <taxon>Cryptococcus</taxon>
    </lineage>
</organism>
<evidence type="ECO:0000313" key="2">
    <source>
        <dbReference type="Proteomes" id="UP000322245"/>
    </source>
</evidence>
<name>A0A5D3AR92_9TREE</name>
<accession>A0A5D3AR92</accession>
<comment type="caution">
    <text evidence="1">The sequence shown here is derived from an EMBL/GenBank/DDBJ whole genome shotgun (WGS) entry which is preliminary data.</text>
</comment>
<keyword evidence="2" id="KW-1185">Reference proteome</keyword>